<keyword evidence="3 14" id="KW-0808">Transferase</keyword>
<feature type="compositionally biased region" description="Basic residues" evidence="15">
    <location>
        <begin position="1"/>
        <end position="14"/>
    </location>
</feature>
<feature type="binding site" evidence="10">
    <location>
        <position position="63"/>
    </location>
    <ligand>
        <name>ATP</name>
        <dbReference type="ChEBI" id="CHEBI:30616"/>
    </ligand>
</feature>
<feature type="binding site" evidence="10 12">
    <location>
        <position position="82"/>
    </location>
    <ligand>
        <name>ATP</name>
        <dbReference type="ChEBI" id="CHEBI:30616"/>
    </ligand>
</feature>
<accession>A0A6J2UA77</accession>
<keyword evidence="17" id="KW-1185">Reference proteome</keyword>
<dbReference type="InterPro" id="IPR011009">
    <property type="entry name" value="Kinase-like_dom_sf"/>
</dbReference>
<organism evidence="17 18">
    <name type="scientific">Drosophila lebanonensis</name>
    <name type="common">Fruit fly</name>
    <name type="synonym">Scaptodrosophila lebanonensis</name>
    <dbReference type="NCBI Taxonomy" id="7225"/>
    <lineage>
        <taxon>Eukaryota</taxon>
        <taxon>Metazoa</taxon>
        <taxon>Ecdysozoa</taxon>
        <taxon>Arthropoda</taxon>
        <taxon>Hexapoda</taxon>
        <taxon>Insecta</taxon>
        <taxon>Pterygota</taxon>
        <taxon>Neoptera</taxon>
        <taxon>Endopterygota</taxon>
        <taxon>Diptera</taxon>
        <taxon>Brachycera</taxon>
        <taxon>Muscomorpha</taxon>
        <taxon>Ephydroidea</taxon>
        <taxon>Drosophilidae</taxon>
        <taxon>Scaptodrosophila</taxon>
    </lineage>
</organism>
<dbReference type="InterPro" id="IPR030616">
    <property type="entry name" value="Aur-like"/>
</dbReference>
<comment type="catalytic activity">
    <reaction evidence="7 14">
        <text>L-threonyl-[protein] + ATP = O-phospho-L-threonyl-[protein] + ADP + H(+)</text>
        <dbReference type="Rhea" id="RHEA:46608"/>
        <dbReference type="Rhea" id="RHEA-COMP:11060"/>
        <dbReference type="Rhea" id="RHEA-COMP:11605"/>
        <dbReference type="ChEBI" id="CHEBI:15378"/>
        <dbReference type="ChEBI" id="CHEBI:30013"/>
        <dbReference type="ChEBI" id="CHEBI:30616"/>
        <dbReference type="ChEBI" id="CHEBI:61977"/>
        <dbReference type="ChEBI" id="CHEBI:456216"/>
        <dbReference type="EC" id="2.7.11.1"/>
    </reaction>
</comment>
<dbReference type="GO" id="GO:0032506">
    <property type="term" value="P:cytokinetic process"/>
    <property type="evidence" value="ECO:0007669"/>
    <property type="project" value="UniProtKB-ARBA"/>
</dbReference>
<evidence type="ECO:0000256" key="10">
    <source>
        <dbReference type="PIRSR" id="PIRSR630616-2"/>
    </source>
</evidence>
<dbReference type="Proteomes" id="UP000504634">
    <property type="component" value="Unplaced"/>
</dbReference>
<dbReference type="GeneID" id="115631462"/>
<feature type="cross-link" description="Glycyl lysine isopeptide (Lys-Gly) (interchain with G-Cter in SUMO2)" evidence="11">
    <location>
        <position position="180"/>
    </location>
</feature>
<evidence type="ECO:0000256" key="7">
    <source>
        <dbReference type="ARBA" id="ARBA00047899"/>
    </source>
</evidence>
<dbReference type="Pfam" id="PF00069">
    <property type="entry name" value="Pkinase"/>
    <property type="match status" value="1"/>
</dbReference>
<feature type="binding site" evidence="10">
    <location>
        <begin position="182"/>
        <end position="183"/>
    </location>
    <ligand>
        <name>ATP</name>
        <dbReference type="ChEBI" id="CHEBI:30616"/>
    </ligand>
</feature>
<comment type="similarity">
    <text evidence="14">Belongs to the protein kinase superfamily. Ser/Thr protein kinase family. Aurora subfamily.</text>
</comment>
<feature type="region of interest" description="Disordered" evidence="15">
    <location>
        <begin position="1"/>
        <end position="20"/>
    </location>
</feature>
<evidence type="ECO:0000256" key="14">
    <source>
        <dbReference type="RuleBase" id="RU367134"/>
    </source>
</evidence>
<dbReference type="GO" id="GO:0000070">
    <property type="term" value="P:mitotic sister chromatid segregation"/>
    <property type="evidence" value="ECO:0007669"/>
    <property type="project" value="UniProtKB-ARBA"/>
</dbReference>
<feature type="active site" description="Proton acceptor" evidence="9">
    <location>
        <position position="178"/>
    </location>
</feature>
<dbReference type="PROSITE" id="PS00108">
    <property type="entry name" value="PROTEIN_KINASE_ST"/>
    <property type="match status" value="1"/>
</dbReference>
<keyword evidence="4 10" id="KW-0547">Nucleotide-binding</keyword>
<keyword evidence="2 13" id="KW-0723">Serine/threonine-protein kinase</keyword>
<dbReference type="EC" id="2.7.11.1" evidence="14"/>
<dbReference type="SMART" id="SM00220">
    <property type="entry name" value="S_TKc"/>
    <property type="match status" value="1"/>
</dbReference>
<keyword evidence="5 14" id="KW-0418">Kinase</keyword>
<dbReference type="PANTHER" id="PTHR24350">
    <property type="entry name" value="SERINE/THREONINE-PROTEIN KINASE IAL-RELATED"/>
    <property type="match status" value="1"/>
</dbReference>
<evidence type="ECO:0000259" key="16">
    <source>
        <dbReference type="PROSITE" id="PS50011"/>
    </source>
</evidence>
<evidence type="ECO:0000256" key="6">
    <source>
        <dbReference type="ARBA" id="ARBA00022840"/>
    </source>
</evidence>
<dbReference type="InterPro" id="IPR000719">
    <property type="entry name" value="Prot_kinase_dom"/>
</dbReference>
<sequence>MAHARTKHATRTHLPHLMAHVPGEQQEPVKQMCLKMMSHDAYGKPYEWSTRDFEMGAPLGRGKFGRVYLARERYSHYIVAMKVMFKEELRKGNVQRQVLREIEIQSRLKHPHILRLLTWFHDESRIYLALEIATEGELFKHLRNAPNHRFDEPRAAKYTYQVANALNYCHLNNVIHRDLKPENILLTGTDDVKLADFGWSAHTPTNKRKTLCGTLDYLPPEMVDGRTYDDSVDQWCLGILCYEFLVGNAPFEANTTENTYDKIRRLEVKYPPHMSKGSKELISGLLRRQGQGRITLINVMTHPWVKENMAKRAAELLQKSSDRGKENVQKNDCGI</sequence>
<keyword evidence="6 10" id="KW-0067">ATP-binding</keyword>
<dbReference type="AlphaFoldDB" id="A0A6J2UA77"/>
<comment type="catalytic activity">
    <reaction evidence="8 14">
        <text>L-seryl-[protein] + ATP = O-phospho-L-seryl-[protein] + ADP + H(+)</text>
        <dbReference type="Rhea" id="RHEA:17989"/>
        <dbReference type="Rhea" id="RHEA-COMP:9863"/>
        <dbReference type="Rhea" id="RHEA-COMP:11604"/>
        <dbReference type="ChEBI" id="CHEBI:15378"/>
        <dbReference type="ChEBI" id="CHEBI:29999"/>
        <dbReference type="ChEBI" id="CHEBI:30616"/>
        <dbReference type="ChEBI" id="CHEBI:83421"/>
        <dbReference type="ChEBI" id="CHEBI:456216"/>
        <dbReference type="EC" id="2.7.11.1"/>
    </reaction>
</comment>
<dbReference type="CDD" id="cd14007">
    <property type="entry name" value="STKc_Aurora"/>
    <property type="match status" value="1"/>
</dbReference>
<dbReference type="PROSITE" id="PS50011">
    <property type="entry name" value="PROTEIN_KINASE_DOM"/>
    <property type="match status" value="1"/>
</dbReference>
<evidence type="ECO:0000256" key="5">
    <source>
        <dbReference type="ARBA" id="ARBA00022777"/>
    </source>
</evidence>
<evidence type="ECO:0000256" key="11">
    <source>
        <dbReference type="PIRSR" id="PIRSR630616-3"/>
    </source>
</evidence>
<evidence type="ECO:0000313" key="17">
    <source>
        <dbReference type="Proteomes" id="UP000504634"/>
    </source>
</evidence>
<dbReference type="FunFam" id="1.10.510.10:FF:000235">
    <property type="entry name" value="Serine/threonine-protein kinase ark1"/>
    <property type="match status" value="1"/>
</dbReference>
<dbReference type="PROSITE" id="PS00107">
    <property type="entry name" value="PROTEIN_KINASE_ATP"/>
    <property type="match status" value="1"/>
</dbReference>
<evidence type="ECO:0000256" key="8">
    <source>
        <dbReference type="ARBA" id="ARBA00048679"/>
    </source>
</evidence>
<evidence type="ECO:0000256" key="1">
    <source>
        <dbReference type="ARBA" id="ARBA00004214"/>
    </source>
</evidence>
<dbReference type="GO" id="GO:0005524">
    <property type="term" value="F:ATP binding"/>
    <property type="evidence" value="ECO:0007669"/>
    <property type="project" value="UniProtKB-UniRule"/>
</dbReference>
<evidence type="ECO:0000256" key="15">
    <source>
        <dbReference type="SAM" id="MobiDB-lite"/>
    </source>
</evidence>
<feature type="domain" description="Protein kinase" evidence="16">
    <location>
        <begin position="53"/>
        <end position="305"/>
    </location>
</feature>
<evidence type="ECO:0000256" key="4">
    <source>
        <dbReference type="ARBA" id="ARBA00022741"/>
    </source>
</evidence>
<dbReference type="GO" id="GO:0004674">
    <property type="term" value="F:protein serine/threonine kinase activity"/>
    <property type="evidence" value="ECO:0007669"/>
    <property type="project" value="UniProtKB-KW"/>
</dbReference>
<dbReference type="CTD" id="34504"/>
<gene>
    <name evidence="18" type="primary">LOC115631462</name>
</gene>
<comment type="subcellular location">
    <subcellularLocation>
        <location evidence="1">Midbody</location>
    </subcellularLocation>
</comment>
<evidence type="ECO:0000256" key="3">
    <source>
        <dbReference type="ARBA" id="ARBA00022679"/>
    </source>
</evidence>
<evidence type="ECO:0000256" key="9">
    <source>
        <dbReference type="PIRSR" id="PIRSR630616-1"/>
    </source>
</evidence>
<dbReference type="Gene3D" id="1.10.510.10">
    <property type="entry name" value="Transferase(Phosphotransferase) domain 1"/>
    <property type="match status" value="1"/>
</dbReference>
<feature type="binding site" evidence="10">
    <location>
        <position position="196"/>
    </location>
    <ligand>
        <name>ATP</name>
        <dbReference type="ChEBI" id="CHEBI:30616"/>
    </ligand>
</feature>
<dbReference type="InterPro" id="IPR017441">
    <property type="entry name" value="Protein_kinase_ATP_BS"/>
</dbReference>
<dbReference type="GO" id="GO:0030261">
    <property type="term" value="P:chromosome condensation"/>
    <property type="evidence" value="ECO:0007669"/>
    <property type="project" value="UniProtKB-ARBA"/>
</dbReference>
<evidence type="ECO:0000313" key="18">
    <source>
        <dbReference type="RefSeq" id="XP_030384072.1"/>
    </source>
</evidence>
<dbReference type="OrthoDB" id="377346at2759"/>
<dbReference type="InterPro" id="IPR008271">
    <property type="entry name" value="Ser/Thr_kinase_AS"/>
</dbReference>
<proteinExistence type="inferred from homology"/>
<name>A0A6J2UA77_DROLE</name>
<evidence type="ECO:0000256" key="2">
    <source>
        <dbReference type="ARBA" id="ARBA00022527"/>
    </source>
</evidence>
<dbReference type="GO" id="GO:0030496">
    <property type="term" value="C:midbody"/>
    <property type="evidence" value="ECO:0007669"/>
    <property type="project" value="UniProtKB-SubCell"/>
</dbReference>
<feature type="binding site" evidence="10">
    <location>
        <begin position="131"/>
        <end position="133"/>
    </location>
    <ligand>
        <name>ATP</name>
        <dbReference type="ChEBI" id="CHEBI:30616"/>
    </ligand>
</feature>
<dbReference type="FunFam" id="3.30.200.20:FF:000042">
    <property type="entry name" value="Aurora kinase A"/>
    <property type="match status" value="1"/>
</dbReference>
<reference evidence="18" key="1">
    <citation type="submission" date="2025-08" db="UniProtKB">
        <authorList>
            <consortium name="RefSeq"/>
        </authorList>
    </citation>
    <scope>IDENTIFICATION</scope>
    <source>
        <strain evidence="18">11010-0011.00</strain>
        <tissue evidence="18">Whole body</tissue>
    </source>
</reference>
<dbReference type="GO" id="GO:0006325">
    <property type="term" value="P:chromatin organization"/>
    <property type="evidence" value="ECO:0007669"/>
    <property type="project" value="UniProtKB-ARBA"/>
</dbReference>
<protein>
    <recommendedName>
        <fullName evidence="14">Aurora kinase</fullName>
        <ecNumber evidence="14">2.7.11.1</ecNumber>
    </recommendedName>
</protein>
<evidence type="ECO:0000256" key="13">
    <source>
        <dbReference type="RuleBase" id="RU000304"/>
    </source>
</evidence>
<dbReference type="SUPFAM" id="SSF56112">
    <property type="entry name" value="Protein kinase-like (PK-like)"/>
    <property type="match status" value="1"/>
</dbReference>
<evidence type="ECO:0000256" key="12">
    <source>
        <dbReference type="PROSITE-ProRule" id="PRU10141"/>
    </source>
</evidence>
<dbReference type="RefSeq" id="XP_030384072.1">
    <property type="nucleotide sequence ID" value="XM_030528212.1"/>
</dbReference>